<dbReference type="FunFam" id="1.10.472.10:FF:000060">
    <property type="entry name" value="D6-type cyclin"/>
    <property type="match status" value="1"/>
</dbReference>
<keyword evidence="5" id="KW-0131">Cell cycle</keyword>
<dbReference type="InterPro" id="IPR036915">
    <property type="entry name" value="Cyclin-like_sf"/>
</dbReference>
<evidence type="ECO:0000313" key="10">
    <source>
        <dbReference type="EMBL" id="ESW28757.1"/>
    </source>
</evidence>
<dbReference type="OMA" id="TIHTMEL"/>
<dbReference type="eggNOG" id="KOG0656">
    <property type="taxonomic scope" value="Eukaryota"/>
</dbReference>
<name>V7CF04_PHAVU</name>
<keyword evidence="4 7" id="KW-0195">Cyclin</keyword>
<dbReference type="CDD" id="cd20544">
    <property type="entry name" value="CYCLIN_AtCycD-like_rpt2"/>
    <property type="match status" value="1"/>
</dbReference>
<dbReference type="Gene3D" id="1.10.472.10">
    <property type="entry name" value="Cyclin-like"/>
    <property type="match status" value="2"/>
</dbReference>
<dbReference type="Pfam" id="PF02984">
    <property type="entry name" value="Cyclin_C"/>
    <property type="match status" value="1"/>
</dbReference>
<accession>V7CF04</accession>
<dbReference type="InterPro" id="IPR039361">
    <property type="entry name" value="Cyclin"/>
</dbReference>
<evidence type="ECO:0000256" key="2">
    <source>
        <dbReference type="ARBA" id="ARBA00011177"/>
    </source>
</evidence>
<dbReference type="SUPFAM" id="SSF47954">
    <property type="entry name" value="Cyclin-like"/>
    <property type="match status" value="2"/>
</dbReference>
<dbReference type="GO" id="GO:0048316">
    <property type="term" value="P:seed development"/>
    <property type="evidence" value="ECO:0007669"/>
    <property type="project" value="UniProtKB-ARBA"/>
</dbReference>
<dbReference type="AlphaFoldDB" id="V7CF04"/>
<dbReference type="GO" id="GO:0010444">
    <property type="term" value="P:guard mother cell differentiation"/>
    <property type="evidence" value="ECO:0007669"/>
    <property type="project" value="UniProtKB-ARBA"/>
</dbReference>
<dbReference type="OrthoDB" id="5590282at2759"/>
<evidence type="ECO:0000256" key="7">
    <source>
        <dbReference type="RuleBase" id="RU000383"/>
    </source>
</evidence>
<keyword evidence="3" id="KW-0132">Cell division</keyword>
<evidence type="ECO:0000256" key="1">
    <source>
        <dbReference type="ARBA" id="ARBA00009065"/>
    </source>
</evidence>
<keyword evidence="11" id="KW-1185">Reference proteome</keyword>
<comment type="subunit">
    <text evidence="2">Interacts with the CDC2 protein kinase to form a serine/threonine kinase holoenzyme complex also known as maturation promoting factor (MPF). The cyclin subunit imparts substrate specificity to the complex.</text>
</comment>
<dbReference type="SMR" id="V7CF04"/>
<dbReference type="GO" id="GO:0051301">
    <property type="term" value="P:cell division"/>
    <property type="evidence" value="ECO:0007669"/>
    <property type="project" value="UniProtKB-KW"/>
</dbReference>
<dbReference type="InterPro" id="IPR004367">
    <property type="entry name" value="Cyclin_C-dom"/>
</dbReference>
<dbReference type="Proteomes" id="UP000000226">
    <property type="component" value="Chromosome 2"/>
</dbReference>
<reference evidence="11" key="1">
    <citation type="journal article" date="2014" name="Nat. Genet.">
        <title>A reference genome for common bean and genome-wide analysis of dual domestications.</title>
        <authorList>
            <person name="Schmutz J."/>
            <person name="McClean P.E."/>
            <person name="Mamidi S."/>
            <person name="Wu G.A."/>
            <person name="Cannon S.B."/>
            <person name="Grimwood J."/>
            <person name="Jenkins J."/>
            <person name="Shu S."/>
            <person name="Song Q."/>
            <person name="Chavarro C."/>
            <person name="Torres-Torres M."/>
            <person name="Geffroy V."/>
            <person name="Moghaddam S.M."/>
            <person name="Gao D."/>
            <person name="Abernathy B."/>
            <person name="Barry K."/>
            <person name="Blair M."/>
            <person name="Brick M.A."/>
            <person name="Chovatia M."/>
            <person name="Gepts P."/>
            <person name="Goodstein D.M."/>
            <person name="Gonzales M."/>
            <person name="Hellsten U."/>
            <person name="Hyten D.L."/>
            <person name="Jia G."/>
            <person name="Kelly J.D."/>
            <person name="Kudrna D."/>
            <person name="Lee R."/>
            <person name="Richard M.M."/>
            <person name="Miklas P.N."/>
            <person name="Osorno J.M."/>
            <person name="Rodrigues J."/>
            <person name="Thareau V."/>
            <person name="Urrea C.A."/>
            <person name="Wang M."/>
            <person name="Yu Y."/>
            <person name="Zhang M."/>
            <person name="Wing R.A."/>
            <person name="Cregan P.B."/>
            <person name="Rokhsar D.S."/>
            <person name="Jackson S.A."/>
        </authorList>
    </citation>
    <scope>NUCLEOTIDE SEQUENCE [LARGE SCALE GENOMIC DNA]</scope>
    <source>
        <strain evidence="11">cv. G19833</strain>
    </source>
</reference>
<dbReference type="InterPro" id="IPR013763">
    <property type="entry name" value="Cyclin-like_dom"/>
</dbReference>
<gene>
    <name evidence="10" type="ORF">PHAVU_002G015500g</name>
</gene>
<comment type="similarity">
    <text evidence="1">Belongs to the cyclin family. Cyclin D subfamily.</text>
</comment>
<evidence type="ECO:0000259" key="8">
    <source>
        <dbReference type="SMART" id="SM00385"/>
    </source>
</evidence>
<dbReference type="Gramene" id="ESW28757">
    <property type="protein sequence ID" value="ESW28757"/>
    <property type="gene ID" value="PHAVU_002G015500g"/>
</dbReference>
<proteinExistence type="inferred from homology"/>
<sequence>MSHPPSPSFLLCHEQHSSFQQHSPTLITTPSSSPSIFSDNHLFSQHDHLLSLLSKETATHFTPSPSHHVVRWISTLSHFHGFAPLTTVLAVNYFYRFVNRRSFQSEDKPWRTQLAAVACVSLAAKVEETRVPLLLELQVEESKFVFEANTIHTMELLVLSTLEWKMNPVTPICFFQHFLTRLALKPHLHWEFLCGCQHVLLSVIADSRVMSYLPSTLAAAIMIHVIEEIEPLNAREYRNQLLGLLRSSEEQVNECYKLMLGLLVCCEGIHNPGQRRKRFSEPSSPDGVIDASFCCESSNDSWSVASLSVEPEFKRRKAQDQQMRLPSVDRVSIGVLNIPRQ</sequence>
<evidence type="ECO:0000313" key="11">
    <source>
        <dbReference type="Proteomes" id="UP000000226"/>
    </source>
</evidence>
<evidence type="ECO:0000256" key="6">
    <source>
        <dbReference type="ARBA" id="ARBA00032263"/>
    </source>
</evidence>
<dbReference type="InterPro" id="IPR006671">
    <property type="entry name" value="Cyclin_N"/>
</dbReference>
<feature type="domain" description="Cyclin-like" evidence="8">
    <location>
        <begin position="71"/>
        <end position="160"/>
    </location>
</feature>
<dbReference type="PANTHER" id="PTHR10177">
    <property type="entry name" value="CYCLINS"/>
    <property type="match status" value="1"/>
</dbReference>
<evidence type="ECO:0000259" key="9">
    <source>
        <dbReference type="SMART" id="SM01332"/>
    </source>
</evidence>
<dbReference type="STRING" id="3885.V7CF04"/>
<organism evidence="10 11">
    <name type="scientific">Phaseolus vulgaris</name>
    <name type="common">Kidney bean</name>
    <name type="synonym">French bean</name>
    <dbReference type="NCBI Taxonomy" id="3885"/>
    <lineage>
        <taxon>Eukaryota</taxon>
        <taxon>Viridiplantae</taxon>
        <taxon>Streptophyta</taxon>
        <taxon>Embryophyta</taxon>
        <taxon>Tracheophyta</taxon>
        <taxon>Spermatophyta</taxon>
        <taxon>Magnoliopsida</taxon>
        <taxon>eudicotyledons</taxon>
        <taxon>Gunneridae</taxon>
        <taxon>Pentapetalae</taxon>
        <taxon>rosids</taxon>
        <taxon>fabids</taxon>
        <taxon>Fabales</taxon>
        <taxon>Fabaceae</taxon>
        <taxon>Papilionoideae</taxon>
        <taxon>50 kb inversion clade</taxon>
        <taxon>NPAAA clade</taxon>
        <taxon>indigoferoid/millettioid clade</taxon>
        <taxon>Phaseoleae</taxon>
        <taxon>Phaseolus</taxon>
    </lineage>
</organism>
<dbReference type="EMBL" id="CM002289">
    <property type="protein sequence ID" value="ESW28757.1"/>
    <property type="molecule type" value="Genomic_DNA"/>
</dbReference>
<evidence type="ECO:0000256" key="3">
    <source>
        <dbReference type="ARBA" id="ARBA00022618"/>
    </source>
</evidence>
<feature type="domain" description="Cyclin C-terminal" evidence="9">
    <location>
        <begin position="169"/>
        <end position="297"/>
    </location>
</feature>
<dbReference type="SMART" id="SM01332">
    <property type="entry name" value="Cyclin_C"/>
    <property type="match status" value="1"/>
</dbReference>
<evidence type="ECO:0000256" key="5">
    <source>
        <dbReference type="ARBA" id="ARBA00023306"/>
    </source>
</evidence>
<dbReference type="CDD" id="cd20543">
    <property type="entry name" value="CYCLIN_AtCycD-like_rpt1"/>
    <property type="match status" value="1"/>
</dbReference>
<evidence type="ECO:0000256" key="4">
    <source>
        <dbReference type="ARBA" id="ARBA00023127"/>
    </source>
</evidence>
<dbReference type="FunFam" id="1.10.472.10:FF:000070">
    <property type="entry name" value="CYCLIN D32"/>
    <property type="match status" value="1"/>
</dbReference>
<dbReference type="Pfam" id="PF00134">
    <property type="entry name" value="Cyclin_N"/>
    <property type="match status" value="1"/>
</dbReference>
<dbReference type="SMART" id="SM00385">
    <property type="entry name" value="CYCLIN"/>
    <property type="match status" value="1"/>
</dbReference>
<protein>
    <recommendedName>
        <fullName evidence="6">B-like cyclin</fullName>
    </recommendedName>
</protein>